<dbReference type="PROSITE" id="PS51257">
    <property type="entry name" value="PROKAR_LIPOPROTEIN"/>
    <property type="match status" value="1"/>
</dbReference>
<organism evidence="2 3">
    <name type="scientific">Ginsengibacter hankyongi</name>
    <dbReference type="NCBI Taxonomy" id="2607284"/>
    <lineage>
        <taxon>Bacteria</taxon>
        <taxon>Pseudomonadati</taxon>
        <taxon>Bacteroidota</taxon>
        <taxon>Chitinophagia</taxon>
        <taxon>Chitinophagales</taxon>
        <taxon>Chitinophagaceae</taxon>
        <taxon>Ginsengibacter</taxon>
    </lineage>
</organism>
<evidence type="ECO:0000313" key="3">
    <source>
        <dbReference type="Proteomes" id="UP000326903"/>
    </source>
</evidence>
<feature type="chain" id="PRO_5023898734" evidence="1">
    <location>
        <begin position="19"/>
        <end position="679"/>
    </location>
</feature>
<dbReference type="EMBL" id="VYQF01000001">
    <property type="protein sequence ID" value="KAA9040993.1"/>
    <property type="molecule type" value="Genomic_DNA"/>
</dbReference>
<gene>
    <name evidence="2" type="ORF">FW778_02840</name>
</gene>
<dbReference type="Gene3D" id="1.25.40.390">
    <property type="match status" value="1"/>
</dbReference>
<proteinExistence type="predicted"/>
<dbReference type="RefSeq" id="WP_150413082.1">
    <property type="nucleotide sequence ID" value="NZ_VYQF01000001.1"/>
</dbReference>
<dbReference type="Pfam" id="PF12771">
    <property type="entry name" value="SusD-like_2"/>
    <property type="match status" value="2"/>
</dbReference>
<keyword evidence="3" id="KW-1185">Reference proteome</keyword>
<dbReference type="Gene3D" id="1.20.120.840">
    <property type="entry name" value="SusD-like, tetratrico peptide repeats domain"/>
    <property type="match status" value="1"/>
</dbReference>
<evidence type="ECO:0000313" key="2">
    <source>
        <dbReference type="EMBL" id="KAA9040993.1"/>
    </source>
</evidence>
<feature type="signal peptide" evidence="1">
    <location>
        <begin position="1"/>
        <end position="18"/>
    </location>
</feature>
<evidence type="ECO:0000256" key="1">
    <source>
        <dbReference type="SAM" id="SignalP"/>
    </source>
</evidence>
<name>A0A5J5IKU1_9BACT</name>
<sequence length="679" mass="74618">MKSSKYITLGFILVFALASCKKWLDVNTDPDNPNNQSVPVQNKLPWIQNEWKEPAGVTNMRTSCISGVIYAIAATQNTLSTTWQCSSGNSTTPYQAFFVGVSSNITDLYNTAQKQGAYHYMAAADVLHALGYMEMLDVYGEMPYTQAGTGIPSPVPDDGKTIFNGCMDHLNEAIALFSKTQEAGAPSLSAGDIWNNGDVDKWLKLCWGLKARYMLKLSKKADLFNPDSILYCLSKGPQSNADNVVEQNFNNSNTTDFLEGDPVSGNGNYDFAGYGSNQRIAEYYYNLLTNIRGAGVVDPRMPKIIPASMDSVTLDAGTGKVSTYKWLRSIGVNSYNTTDQHPSPLGFPNRLLKGGATSIATVSYAATNTNVTYAIPDGTDRANFIAAQDAAGRPYTTSGNNVTVTYKAGSIYIPSTDYRRSGDTVYVNLRSNSLATTGVAQPSNDVTWYPNLADYNAGVVASTGSFQIRPVSDMEILMYHEMCFIKAEVYMRKGDAANAYAAYKAGIQADLDYMQSKLNQWKGSYDKTSSGIPNPDMGPMDQTAIDTYMTSNAVAQDVGSLTMSDIMLQKYIAMGFNIENWNDMRRFDFSAGDIGNFGVVYPGYGRGPLFTGQAQLTGGSPTDPRYWIRRFALPPTYEIQYNFIHTTALNAHATDPNIWSMPVWWDCATDDQYYGYLKQ</sequence>
<reference evidence="2 3" key="1">
    <citation type="submission" date="2019-09" db="EMBL/GenBank/DDBJ databases">
        <title>Draft genome sequence of Ginsengibacter sp. BR5-29.</title>
        <authorList>
            <person name="Im W.-T."/>
        </authorList>
    </citation>
    <scope>NUCLEOTIDE SEQUENCE [LARGE SCALE GENOMIC DNA]</scope>
    <source>
        <strain evidence="2 3">BR5-29</strain>
    </source>
</reference>
<keyword evidence="2" id="KW-0449">Lipoprotein</keyword>
<accession>A0A5J5IKU1</accession>
<dbReference type="AlphaFoldDB" id="A0A5J5IKU1"/>
<dbReference type="InterPro" id="IPR011990">
    <property type="entry name" value="TPR-like_helical_dom_sf"/>
</dbReference>
<keyword evidence="1" id="KW-0732">Signal</keyword>
<protein>
    <submittedName>
        <fullName evidence="2">SusD/RagB family nutrient-binding outer membrane lipoprotein</fullName>
    </submittedName>
</protein>
<dbReference type="Proteomes" id="UP000326903">
    <property type="component" value="Unassembled WGS sequence"/>
</dbReference>
<comment type="caution">
    <text evidence="2">The sequence shown here is derived from an EMBL/GenBank/DDBJ whole genome shotgun (WGS) entry which is preliminary data.</text>
</comment>
<dbReference type="SUPFAM" id="SSF48452">
    <property type="entry name" value="TPR-like"/>
    <property type="match status" value="1"/>
</dbReference>
<dbReference type="InterPro" id="IPR041662">
    <property type="entry name" value="SusD-like_2"/>
</dbReference>